<dbReference type="EMBL" id="VDMD01000027">
    <property type="protein sequence ID" value="TRM59542.1"/>
    <property type="molecule type" value="Genomic_DNA"/>
</dbReference>
<evidence type="ECO:0000313" key="2">
    <source>
        <dbReference type="Proteomes" id="UP000320762"/>
    </source>
</evidence>
<comment type="caution">
    <text evidence="1">The sequence shown here is derived from an EMBL/GenBank/DDBJ whole genome shotgun (WGS) entry which is preliminary data.</text>
</comment>
<gene>
    <name evidence="1" type="ORF">BD626DRAFT_507490</name>
</gene>
<accession>A0A550C405</accession>
<sequence>MSMKTPRVGPVRGRAEMVYACAYWGGEDSPCKVCPVGLYMCAYMRVQCCIYDVPVAEQRPRRSSFSMLAVARMKPCREKACGINDETETDDDGWRTRWWKETRA</sequence>
<evidence type="ECO:0000313" key="1">
    <source>
        <dbReference type="EMBL" id="TRM59542.1"/>
    </source>
</evidence>
<protein>
    <submittedName>
        <fullName evidence="1">Uncharacterized protein</fullName>
    </submittedName>
</protein>
<dbReference type="Proteomes" id="UP000320762">
    <property type="component" value="Unassembled WGS sequence"/>
</dbReference>
<name>A0A550C405_9AGAR</name>
<dbReference type="AlphaFoldDB" id="A0A550C405"/>
<reference evidence="1 2" key="1">
    <citation type="journal article" date="2019" name="New Phytol.">
        <title>Comparative genomics reveals unique wood-decay strategies and fruiting body development in the Schizophyllaceae.</title>
        <authorList>
            <person name="Almasi E."/>
            <person name="Sahu N."/>
            <person name="Krizsan K."/>
            <person name="Balint B."/>
            <person name="Kovacs G.M."/>
            <person name="Kiss B."/>
            <person name="Cseklye J."/>
            <person name="Drula E."/>
            <person name="Henrissat B."/>
            <person name="Nagy I."/>
            <person name="Chovatia M."/>
            <person name="Adam C."/>
            <person name="LaButti K."/>
            <person name="Lipzen A."/>
            <person name="Riley R."/>
            <person name="Grigoriev I.V."/>
            <person name="Nagy L.G."/>
        </authorList>
    </citation>
    <scope>NUCLEOTIDE SEQUENCE [LARGE SCALE GENOMIC DNA]</scope>
    <source>
        <strain evidence="1 2">NL-1724</strain>
    </source>
</reference>
<proteinExistence type="predicted"/>
<organism evidence="1 2">
    <name type="scientific">Schizophyllum amplum</name>
    <dbReference type="NCBI Taxonomy" id="97359"/>
    <lineage>
        <taxon>Eukaryota</taxon>
        <taxon>Fungi</taxon>
        <taxon>Dikarya</taxon>
        <taxon>Basidiomycota</taxon>
        <taxon>Agaricomycotina</taxon>
        <taxon>Agaricomycetes</taxon>
        <taxon>Agaricomycetidae</taxon>
        <taxon>Agaricales</taxon>
        <taxon>Schizophyllaceae</taxon>
        <taxon>Schizophyllum</taxon>
    </lineage>
</organism>
<keyword evidence="2" id="KW-1185">Reference proteome</keyword>